<evidence type="ECO:0000313" key="3">
    <source>
        <dbReference type="Proteomes" id="UP000053477"/>
    </source>
</evidence>
<dbReference type="InParanoid" id="A0A0H2QWN7"/>
<dbReference type="Proteomes" id="UP000053477">
    <property type="component" value="Unassembled WGS sequence"/>
</dbReference>
<feature type="region of interest" description="Disordered" evidence="1">
    <location>
        <begin position="79"/>
        <end position="104"/>
    </location>
</feature>
<gene>
    <name evidence="2" type="ORF">SCHPADRAFT_948451</name>
</gene>
<sequence>MSGLANSTTGTDANLRPVLDPRSEVMPDYSLPEFADDRARFTSIDANITEEKAVIILAAVWETEHVNRIKVWDDARASVNPQPVSQTPPENGRVHQPPPTTSAGTGIAPLSTALSNANQGLHPAAATSIPKIVAIKLDKTKPRPRDTLPALANIVYATMSTPGGYICLYYFTAEGRRKADSMRLNIASTFDITSGRTARPAELKLEDCKQDRQLTLDQMREAAGPFCSLVSKYKWGGTDHGEEHDPVATMFFDFFLNVDTHPFRSRCKELQLSRKRTLS</sequence>
<evidence type="ECO:0000256" key="1">
    <source>
        <dbReference type="SAM" id="MobiDB-lite"/>
    </source>
</evidence>
<feature type="compositionally biased region" description="Polar residues" evidence="1">
    <location>
        <begin position="79"/>
        <end position="89"/>
    </location>
</feature>
<accession>A0A0H2QWN7</accession>
<organism evidence="2 3">
    <name type="scientific">Schizopora paradoxa</name>
    <dbReference type="NCBI Taxonomy" id="27342"/>
    <lineage>
        <taxon>Eukaryota</taxon>
        <taxon>Fungi</taxon>
        <taxon>Dikarya</taxon>
        <taxon>Basidiomycota</taxon>
        <taxon>Agaricomycotina</taxon>
        <taxon>Agaricomycetes</taxon>
        <taxon>Hymenochaetales</taxon>
        <taxon>Schizoporaceae</taxon>
        <taxon>Schizopora</taxon>
    </lineage>
</organism>
<name>A0A0H2QWN7_9AGAM</name>
<proteinExistence type="predicted"/>
<keyword evidence="3" id="KW-1185">Reference proteome</keyword>
<reference evidence="2 3" key="1">
    <citation type="submission" date="2015-04" db="EMBL/GenBank/DDBJ databases">
        <title>Complete genome sequence of Schizopora paradoxa KUC8140, a cosmopolitan wood degrader in East Asia.</title>
        <authorList>
            <consortium name="DOE Joint Genome Institute"/>
            <person name="Min B."/>
            <person name="Park H."/>
            <person name="Jang Y."/>
            <person name="Kim J.-J."/>
            <person name="Kim K.H."/>
            <person name="Pangilinan J."/>
            <person name="Lipzen A."/>
            <person name="Riley R."/>
            <person name="Grigoriev I.V."/>
            <person name="Spatafora J.W."/>
            <person name="Choi I.-G."/>
        </authorList>
    </citation>
    <scope>NUCLEOTIDE SEQUENCE [LARGE SCALE GENOMIC DNA]</scope>
    <source>
        <strain evidence="2 3">KUC8140</strain>
    </source>
</reference>
<dbReference type="AlphaFoldDB" id="A0A0H2QWN7"/>
<dbReference type="EMBL" id="KQ087150">
    <property type="protein sequence ID" value="KLO03714.1"/>
    <property type="molecule type" value="Genomic_DNA"/>
</dbReference>
<evidence type="ECO:0000313" key="2">
    <source>
        <dbReference type="EMBL" id="KLO03714.1"/>
    </source>
</evidence>
<protein>
    <submittedName>
        <fullName evidence="2">Uncharacterized protein</fullName>
    </submittedName>
</protein>